<dbReference type="SUPFAM" id="SSF53448">
    <property type="entry name" value="Nucleotide-diphospho-sugar transferases"/>
    <property type="match status" value="1"/>
</dbReference>
<dbReference type="Gene3D" id="3.90.550.10">
    <property type="entry name" value="Spore Coat Polysaccharide Biosynthesis Protein SpsA, Chain A"/>
    <property type="match status" value="1"/>
</dbReference>
<protein>
    <recommendedName>
        <fullName evidence="3">Glycosyl transferase family 8</fullName>
    </recommendedName>
</protein>
<evidence type="ECO:0000313" key="2">
    <source>
        <dbReference type="Proteomes" id="UP000199024"/>
    </source>
</evidence>
<reference evidence="1 2" key="1">
    <citation type="submission" date="2016-10" db="EMBL/GenBank/DDBJ databases">
        <authorList>
            <person name="de Groot N.N."/>
        </authorList>
    </citation>
    <scope>NUCLEOTIDE SEQUENCE [LARGE SCALE GENOMIC DNA]</scope>
    <source>
        <strain evidence="1 2">DSM 21001</strain>
    </source>
</reference>
<dbReference type="Proteomes" id="UP000199024">
    <property type="component" value="Unassembled WGS sequence"/>
</dbReference>
<sequence>MSSAACTIVSPNYLAYARTLASSYMAHHPGHRFFVLVVADHAEPSVFASEADVFTPVSLHHIGLEDVYREAMKYDILELNTNVKPTFLKHLIGTYDLEKLVYLDPDIFVYAPLTPVFDALDHHDGVLTPHITTPVFDGKSPSEQDHLYNGTYNLGFFGVRRSPQSDRILAWWEQRCLELGFSEGRSGLFVDQKWMNLAPVFFDVGILPHLGLNMAYWNLHERSLTETATGYVVNQTELLRFFHFSGITVSDPAMLSRNTDRYTLADRPDLHRLFADYKAHVNASHDLALEAIPYGFDTFSDGTALNRLARRIYSKHHARWTGQNPFDARGPFAAFAKKLGLVKGKAAPAKAGWSEFNPHDRRIDLVHRLLKTALRALGPTRYDMLMRYLAFISILRNQSVFLDDSKP</sequence>
<keyword evidence="2" id="KW-1185">Reference proteome</keyword>
<dbReference type="EMBL" id="FOZL01000001">
    <property type="protein sequence ID" value="SFS04818.1"/>
    <property type="molecule type" value="Genomic_DNA"/>
</dbReference>
<dbReference type="AlphaFoldDB" id="A0A1I6LN51"/>
<proteinExistence type="predicted"/>
<gene>
    <name evidence="1" type="ORF">SAMN05421771_0982</name>
</gene>
<name>A0A1I6LN51_9BACT</name>
<evidence type="ECO:0000313" key="1">
    <source>
        <dbReference type="EMBL" id="SFS04818.1"/>
    </source>
</evidence>
<accession>A0A1I6LN51</accession>
<dbReference type="InterPro" id="IPR029044">
    <property type="entry name" value="Nucleotide-diphossugar_trans"/>
</dbReference>
<dbReference type="STRING" id="474950.SAMN05421771_0982"/>
<evidence type="ECO:0008006" key="3">
    <source>
        <dbReference type="Google" id="ProtNLM"/>
    </source>
</evidence>
<organism evidence="1 2">
    <name type="scientific">Granulicella pectinivorans</name>
    <dbReference type="NCBI Taxonomy" id="474950"/>
    <lineage>
        <taxon>Bacteria</taxon>
        <taxon>Pseudomonadati</taxon>
        <taxon>Acidobacteriota</taxon>
        <taxon>Terriglobia</taxon>
        <taxon>Terriglobales</taxon>
        <taxon>Acidobacteriaceae</taxon>
        <taxon>Granulicella</taxon>
    </lineage>
</organism>